<evidence type="ECO:0000313" key="1">
    <source>
        <dbReference type="EMBL" id="QKD04794.1"/>
    </source>
</evidence>
<organism evidence="1 2">
    <name type="scientific">Mesorhizobium loti R88b</name>
    <dbReference type="NCBI Taxonomy" id="935548"/>
    <lineage>
        <taxon>Bacteria</taxon>
        <taxon>Pseudomonadati</taxon>
        <taxon>Pseudomonadota</taxon>
        <taxon>Alphaproteobacteria</taxon>
        <taxon>Hyphomicrobiales</taxon>
        <taxon>Phyllobacteriaceae</taxon>
        <taxon>Mesorhizobium</taxon>
    </lineage>
</organism>
<dbReference type="Gene3D" id="3.40.50.300">
    <property type="entry name" value="P-loop containing nucleotide triphosphate hydrolases"/>
    <property type="match status" value="1"/>
</dbReference>
<name>A0A6M7WXI9_RHILI</name>
<sequence length="376" mass="41445">MRAGTPPIQQALASLLEASPGAFTHIPLSGILPPQTFSVTVLRNPVKRIVSQISDWRREFAEGKHPGHSPEVRAIEHAANMSLRDFLSAHSASPLRGLFDNYQTRALATRAGEPADEGDAYALLPAAKATLERDYGVVGLTERMKETRAAICSYLGLVPDEEAGGARNVTADRFVSRDELRDASEIVGRFTAVDEELYAHARLLFLNRHAERAQYSELDFEAKHAAKAVQRLRPVLREQNVFLSVRDAILGSGIHGRDGAGTDNCAVWTGPTTRTVLYMPCPVEKMLKVKLWIRGYAAERIRSQVRFEIDDRLTPHAFVSSPESHEVAEIYATPKRSFLKLTILVDETLTSLEAGGGNADERKRGLAFDGYGWSAV</sequence>
<protein>
    <recommendedName>
        <fullName evidence="3">Sulfotransferase family protein</fullName>
    </recommendedName>
</protein>
<proteinExistence type="predicted"/>
<dbReference type="AlphaFoldDB" id="A0A6M7WXI9"/>
<reference evidence="1 2" key="1">
    <citation type="submission" date="2018-10" db="EMBL/GenBank/DDBJ databases">
        <authorList>
            <person name="Perry B.J."/>
            <person name="Sullivan J.T."/>
            <person name="Murphy R.J.T."/>
            <person name="Ramsay J.P."/>
            <person name="Ronson C.W."/>
        </authorList>
    </citation>
    <scope>NUCLEOTIDE SEQUENCE [LARGE SCALE GENOMIC DNA]</scope>
    <source>
        <strain evidence="1 2">R88b</strain>
    </source>
</reference>
<dbReference type="EMBL" id="CP033367">
    <property type="protein sequence ID" value="QKD04794.1"/>
    <property type="molecule type" value="Genomic_DNA"/>
</dbReference>
<gene>
    <name evidence="1" type="ORF">EB235_27650</name>
</gene>
<evidence type="ECO:0008006" key="3">
    <source>
        <dbReference type="Google" id="ProtNLM"/>
    </source>
</evidence>
<dbReference type="InterPro" id="IPR027417">
    <property type="entry name" value="P-loop_NTPase"/>
</dbReference>
<dbReference type="Proteomes" id="UP000503017">
    <property type="component" value="Chromosome"/>
</dbReference>
<evidence type="ECO:0000313" key="2">
    <source>
        <dbReference type="Proteomes" id="UP000503017"/>
    </source>
</evidence>
<accession>A0A6M7WXI9</accession>